<evidence type="ECO:0000313" key="2">
    <source>
        <dbReference type="EMBL" id="PIK33950.1"/>
    </source>
</evidence>
<dbReference type="Pfam" id="PF01137">
    <property type="entry name" value="RTC"/>
    <property type="match status" value="1"/>
</dbReference>
<organism evidence="2 3">
    <name type="scientific">Stichopus japonicus</name>
    <name type="common">Sea cucumber</name>
    <dbReference type="NCBI Taxonomy" id="307972"/>
    <lineage>
        <taxon>Eukaryota</taxon>
        <taxon>Metazoa</taxon>
        <taxon>Echinodermata</taxon>
        <taxon>Eleutherozoa</taxon>
        <taxon>Echinozoa</taxon>
        <taxon>Holothuroidea</taxon>
        <taxon>Aspidochirotacea</taxon>
        <taxon>Aspidochirotida</taxon>
        <taxon>Stichopodidae</taxon>
        <taxon>Apostichopus</taxon>
    </lineage>
</organism>
<protein>
    <submittedName>
        <fullName evidence="2">Putative RNA 3'-terminal phosphate cyclase-like protein</fullName>
    </submittedName>
</protein>
<dbReference type="STRING" id="307972.A0A2G8JDX9"/>
<dbReference type="GO" id="GO:0000479">
    <property type="term" value="P:endonucleolytic cleavage of tricistronic rRNA transcript (SSU-rRNA, 5.8S rRNA, LSU-rRNA)"/>
    <property type="evidence" value="ECO:0007669"/>
    <property type="project" value="TreeGrafter"/>
</dbReference>
<dbReference type="OrthoDB" id="1911237at2759"/>
<dbReference type="InterPro" id="IPR037136">
    <property type="entry name" value="RNA3'_phos_cyclase_dom_sf"/>
</dbReference>
<dbReference type="InterPro" id="IPR023797">
    <property type="entry name" value="RNA3'_phos_cyclase_dom"/>
</dbReference>
<proteinExistence type="predicted"/>
<dbReference type="InterPro" id="IPR000228">
    <property type="entry name" value="RNA3'_term_phos_cyc"/>
</dbReference>
<comment type="caution">
    <text evidence="2">The sequence shown here is derived from an EMBL/GenBank/DDBJ whole genome shotgun (WGS) entry which is preliminary data.</text>
</comment>
<dbReference type="Gene3D" id="3.65.10.20">
    <property type="entry name" value="RNA 3'-terminal phosphate cyclase domain"/>
    <property type="match status" value="1"/>
</dbReference>
<name>A0A2G8JDX9_STIJA</name>
<dbReference type="GO" id="GO:0005730">
    <property type="term" value="C:nucleolus"/>
    <property type="evidence" value="ECO:0007669"/>
    <property type="project" value="TreeGrafter"/>
</dbReference>
<accession>A0A2G8JDX9</accession>
<dbReference type="Proteomes" id="UP000230750">
    <property type="component" value="Unassembled WGS sequence"/>
</dbReference>
<keyword evidence="3" id="KW-1185">Reference proteome</keyword>
<reference evidence="2 3" key="1">
    <citation type="journal article" date="2017" name="PLoS Biol.">
        <title>The sea cucumber genome provides insights into morphological evolution and visceral regeneration.</title>
        <authorList>
            <person name="Zhang X."/>
            <person name="Sun L."/>
            <person name="Yuan J."/>
            <person name="Sun Y."/>
            <person name="Gao Y."/>
            <person name="Zhang L."/>
            <person name="Li S."/>
            <person name="Dai H."/>
            <person name="Hamel J.F."/>
            <person name="Liu C."/>
            <person name="Yu Y."/>
            <person name="Liu S."/>
            <person name="Lin W."/>
            <person name="Guo K."/>
            <person name="Jin S."/>
            <person name="Xu P."/>
            <person name="Storey K.B."/>
            <person name="Huan P."/>
            <person name="Zhang T."/>
            <person name="Zhou Y."/>
            <person name="Zhang J."/>
            <person name="Lin C."/>
            <person name="Li X."/>
            <person name="Xing L."/>
            <person name="Huo D."/>
            <person name="Sun M."/>
            <person name="Wang L."/>
            <person name="Mercier A."/>
            <person name="Li F."/>
            <person name="Yang H."/>
            <person name="Xiang J."/>
        </authorList>
    </citation>
    <scope>NUCLEOTIDE SEQUENCE [LARGE SCALE GENOMIC DNA]</scope>
    <source>
        <strain evidence="2">Shaxun</strain>
        <tissue evidence="2">Muscle</tissue>
    </source>
</reference>
<dbReference type="PANTHER" id="PTHR11096:SF1">
    <property type="entry name" value="RNA 3'-TERMINAL PHOSPHATE CYCLASE-LIKE PROTEIN"/>
    <property type="match status" value="1"/>
</dbReference>
<dbReference type="PANTHER" id="PTHR11096">
    <property type="entry name" value="RNA 3' TERMINAL PHOSPHATE CYCLASE"/>
    <property type="match status" value="1"/>
</dbReference>
<dbReference type="AlphaFoldDB" id="A0A2G8JDX9"/>
<evidence type="ECO:0000259" key="1">
    <source>
        <dbReference type="Pfam" id="PF01137"/>
    </source>
</evidence>
<evidence type="ECO:0000313" key="3">
    <source>
        <dbReference type="Proteomes" id="UP000230750"/>
    </source>
</evidence>
<gene>
    <name evidence="2" type="ORF">BSL78_29226</name>
</gene>
<feature type="domain" description="RNA 3'-terminal phosphate cyclase" evidence="1">
    <location>
        <begin position="8"/>
        <end position="58"/>
    </location>
</feature>
<dbReference type="GO" id="GO:0004521">
    <property type="term" value="F:RNA endonuclease activity"/>
    <property type="evidence" value="ECO:0007669"/>
    <property type="project" value="TreeGrafter"/>
</dbReference>
<sequence>MEEIYRGGCVDSRHQGLALLFMALGQNDVSKLQTGPLSPYTIQFLRHMKDFLQIMFKIERAAGTGR</sequence>
<dbReference type="EMBL" id="MRZV01002338">
    <property type="protein sequence ID" value="PIK33950.1"/>
    <property type="molecule type" value="Genomic_DNA"/>
</dbReference>